<evidence type="ECO:0000313" key="6">
    <source>
        <dbReference type="Proteomes" id="UP000297741"/>
    </source>
</evidence>
<organism evidence="5 6">
    <name type="scientific">Pseudotabrizicola sediminis</name>
    <dbReference type="NCBI Taxonomy" id="2486418"/>
    <lineage>
        <taxon>Bacteria</taxon>
        <taxon>Pseudomonadati</taxon>
        <taxon>Pseudomonadota</taxon>
        <taxon>Alphaproteobacteria</taxon>
        <taxon>Rhodobacterales</taxon>
        <taxon>Paracoccaceae</taxon>
        <taxon>Pseudotabrizicola</taxon>
    </lineage>
</organism>
<reference evidence="5 6" key="1">
    <citation type="submission" date="2018-11" db="EMBL/GenBank/DDBJ databases">
        <title>Tabrizicola sp. isolated from sediment of alpine lake.</title>
        <authorList>
            <person name="Liu Z."/>
        </authorList>
    </citation>
    <scope>NUCLEOTIDE SEQUENCE [LARGE SCALE GENOMIC DNA]</scope>
    <source>
        <strain evidence="5 6">DRYC-M-16</strain>
    </source>
</reference>
<dbReference type="EMBL" id="RPEM01000006">
    <property type="protein sequence ID" value="TGD43344.1"/>
    <property type="molecule type" value="Genomic_DNA"/>
</dbReference>
<comment type="caution">
    <text evidence="5">The sequence shown here is derived from an EMBL/GenBank/DDBJ whole genome shotgun (WGS) entry which is preliminary data.</text>
</comment>
<keyword evidence="3 5" id="KW-0067">ATP-binding</keyword>
<dbReference type="Proteomes" id="UP000297741">
    <property type="component" value="Unassembled WGS sequence"/>
</dbReference>
<comment type="similarity">
    <text evidence="1">Belongs to the ABC transporter superfamily.</text>
</comment>
<evidence type="ECO:0000313" key="5">
    <source>
        <dbReference type="EMBL" id="TGD43344.1"/>
    </source>
</evidence>
<dbReference type="InterPro" id="IPR027417">
    <property type="entry name" value="P-loop_NTPase"/>
</dbReference>
<dbReference type="InterPro" id="IPR003439">
    <property type="entry name" value="ABC_transporter-like_ATP-bd"/>
</dbReference>
<dbReference type="Pfam" id="PF00005">
    <property type="entry name" value="ABC_tran"/>
    <property type="match status" value="1"/>
</dbReference>
<dbReference type="InterPro" id="IPR003593">
    <property type="entry name" value="AAA+_ATPase"/>
</dbReference>
<name>A0ABY2KLF3_9RHOB</name>
<dbReference type="SUPFAM" id="SSF52540">
    <property type="entry name" value="P-loop containing nucleoside triphosphate hydrolases"/>
    <property type="match status" value="1"/>
</dbReference>
<dbReference type="GO" id="GO:0005524">
    <property type="term" value="F:ATP binding"/>
    <property type="evidence" value="ECO:0007669"/>
    <property type="project" value="UniProtKB-KW"/>
</dbReference>
<dbReference type="PROSITE" id="PS00211">
    <property type="entry name" value="ABC_TRANSPORTER_1"/>
    <property type="match status" value="1"/>
</dbReference>
<dbReference type="Gene3D" id="3.40.50.300">
    <property type="entry name" value="P-loop containing nucleotide triphosphate hydrolases"/>
    <property type="match status" value="1"/>
</dbReference>
<gene>
    <name evidence="5" type="ORF">EEB11_11120</name>
</gene>
<dbReference type="InterPro" id="IPR017871">
    <property type="entry name" value="ABC_transporter-like_CS"/>
</dbReference>
<dbReference type="PANTHER" id="PTHR24220">
    <property type="entry name" value="IMPORT ATP-BINDING PROTEIN"/>
    <property type="match status" value="1"/>
</dbReference>
<dbReference type="PROSITE" id="PS50893">
    <property type="entry name" value="ABC_TRANSPORTER_2"/>
    <property type="match status" value="1"/>
</dbReference>
<dbReference type="InterPro" id="IPR015854">
    <property type="entry name" value="ABC_transpr_LolD-like"/>
</dbReference>
<evidence type="ECO:0000256" key="1">
    <source>
        <dbReference type="ARBA" id="ARBA00005417"/>
    </source>
</evidence>
<evidence type="ECO:0000256" key="2">
    <source>
        <dbReference type="ARBA" id="ARBA00022741"/>
    </source>
</evidence>
<sequence length="238" mass="25233">MRPTRVRDAAGHTGLGLSVAGLEIRAPDGRPLVSVGALLVPAGSSVAIRGPSGAGKSTLLHALSGLVQPATGRIFWGDTDISRLSDAARTRFRRDHVGLIFQDFLLFEELGGLDNAALAASFAPAARRMDLRQRADAWLERLGLGQIGLRRVDSFSGGERQRIAVARAMSNDPAVILADEPTASLDRASANRLIDDLAALPQEAGRTLIAVTHDPALVARLDRVLTMAEGRIVEDSHG</sequence>
<accession>A0ABY2KLF3</accession>
<feature type="domain" description="ABC transporter" evidence="4">
    <location>
        <begin position="17"/>
        <end position="238"/>
    </location>
</feature>
<keyword evidence="6" id="KW-1185">Reference proteome</keyword>
<keyword evidence="2" id="KW-0547">Nucleotide-binding</keyword>
<dbReference type="PANTHER" id="PTHR24220:SF689">
    <property type="entry name" value="LIPOPROTEIN-RELEASING SYSTEM ATP-BINDING PROTEIN LOLD"/>
    <property type="match status" value="1"/>
</dbReference>
<evidence type="ECO:0000256" key="3">
    <source>
        <dbReference type="ARBA" id="ARBA00022840"/>
    </source>
</evidence>
<dbReference type="RefSeq" id="WP_135431302.1">
    <property type="nucleotide sequence ID" value="NZ_RPEM01000006.1"/>
</dbReference>
<proteinExistence type="inferred from homology"/>
<dbReference type="SMART" id="SM00382">
    <property type="entry name" value="AAA"/>
    <property type="match status" value="1"/>
</dbReference>
<evidence type="ECO:0000259" key="4">
    <source>
        <dbReference type="PROSITE" id="PS50893"/>
    </source>
</evidence>
<protein>
    <submittedName>
        <fullName evidence="5">ATP-binding cassette domain-containing protein</fullName>
    </submittedName>
</protein>